<dbReference type="AlphaFoldDB" id="A0A4D6X9K3"/>
<evidence type="ECO:0000313" key="2">
    <source>
        <dbReference type="EMBL" id="QCI12553.1"/>
    </source>
</evidence>
<dbReference type="EMBL" id="CP039371">
    <property type="protein sequence ID" value="QCI12553.1"/>
    <property type="molecule type" value="Genomic_DNA"/>
</dbReference>
<sequence length="230" mass="24874">MRSAGLDLVKWTAIVTMVADHLRYLWPGADGLFILGRLAFPLFCLAIAINLGRNPAEQSGSPGGLRYLGWMLAFTLLSEIPYRWLDNGSPTFSVMPTLLLGLLVAEGVHHRQWSVRCLGLASAALAAWFSPQLMYGLPGVLLPAACLLARRQGGMAWTLPCLLAMAGNLTNSWLSQHLLAPITLCALGAAALAVPVGCLLLQARATWVPKVGRWGYFFYPGHLALIKLLV</sequence>
<proteinExistence type="predicted"/>
<keyword evidence="1" id="KW-1133">Transmembrane helix</keyword>
<dbReference type="InterPro" id="IPR008875">
    <property type="entry name" value="TraX"/>
</dbReference>
<reference evidence="3" key="1">
    <citation type="submission" date="2019-04" db="EMBL/GenBank/DDBJ databases">
        <title>Genome sequence of Pseudomonas putida 1290, an auxin catabolizing strain.</title>
        <authorList>
            <person name="Laird T.S."/>
            <person name="Leveau J.H.J."/>
        </authorList>
    </citation>
    <scope>NUCLEOTIDE SEQUENCE [LARGE SCALE GENOMIC DNA]</scope>
    <source>
        <strain evidence="3">1290</strain>
    </source>
</reference>
<feature type="transmembrane region" description="Helical" evidence="1">
    <location>
        <begin position="64"/>
        <end position="82"/>
    </location>
</feature>
<dbReference type="Pfam" id="PF05857">
    <property type="entry name" value="TraX"/>
    <property type="match status" value="1"/>
</dbReference>
<accession>A0A4D6X9K3</accession>
<protein>
    <submittedName>
        <fullName evidence="2">Conjugal transfer protein TraX</fullName>
    </submittedName>
</protein>
<gene>
    <name evidence="2" type="ORF">E6B08_14775</name>
</gene>
<evidence type="ECO:0000313" key="3">
    <source>
        <dbReference type="Proteomes" id="UP000298551"/>
    </source>
</evidence>
<keyword evidence="1" id="KW-0812">Transmembrane</keyword>
<dbReference type="Proteomes" id="UP000298551">
    <property type="component" value="Chromosome"/>
</dbReference>
<evidence type="ECO:0000256" key="1">
    <source>
        <dbReference type="SAM" id="Phobius"/>
    </source>
</evidence>
<feature type="transmembrane region" description="Helical" evidence="1">
    <location>
        <begin position="32"/>
        <end position="52"/>
    </location>
</feature>
<feature type="transmembrane region" description="Helical" evidence="1">
    <location>
        <begin position="178"/>
        <end position="201"/>
    </location>
</feature>
<dbReference type="OrthoDB" id="5676588at2"/>
<organism evidence="2 3">
    <name type="scientific">Pseudomonas putida</name>
    <name type="common">Arthrobacter siderocapsulatus</name>
    <dbReference type="NCBI Taxonomy" id="303"/>
    <lineage>
        <taxon>Bacteria</taxon>
        <taxon>Pseudomonadati</taxon>
        <taxon>Pseudomonadota</taxon>
        <taxon>Gammaproteobacteria</taxon>
        <taxon>Pseudomonadales</taxon>
        <taxon>Pseudomonadaceae</taxon>
        <taxon>Pseudomonas</taxon>
    </lineage>
</organism>
<dbReference type="RefSeq" id="WP_136914711.1">
    <property type="nucleotide sequence ID" value="NZ_CP039371.1"/>
</dbReference>
<name>A0A4D6X9K3_PSEPU</name>
<keyword evidence="1" id="KW-0472">Membrane</keyword>